<keyword evidence="6" id="KW-1185">Reference proteome</keyword>
<dbReference type="InterPro" id="IPR003594">
    <property type="entry name" value="HATPase_dom"/>
</dbReference>
<dbReference type="SUPFAM" id="SSF55874">
    <property type="entry name" value="ATPase domain of HSP90 chaperone/DNA topoisomerase II/histidine kinase"/>
    <property type="match status" value="1"/>
</dbReference>
<evidence type="ECO:0000256" key="2">
    <source>
        <dbReference type="ARBA" id="ARBA00022777"/>
    </source>
</evidence>
<dbReference type="RefSeq" id="WP_109721326.1">
    <property type="nucleotide sequence ID" value="NZ_QEQK01000016.1"/>
</dbReference>
<dbReference type="GO" id="GO:0005524">
    <property type="term" value="F:ATP binding"/>
    <property type="evidence" value="ECO:0007669"/>
    <property type="project" value="UniProtKB-KW"/>
</dbReference>
<dbReference type="CDD" id="cd16917">
    <property type="entry name" value="HATPase_UhpB-NarQ-NarX-like"/>
    <property type="match status" value="1"/>
</dbReference>
<dbReference type="OrthoDB" id="9797605at2"/>
<evidence type="ECO:0000313" key="6">
    <source>
        <dbReference type="Proteomes" id="UP000251800"/>
    </source>
</evidence>
<dbReference type="Proteomes" id="UP000251800">
    <property type="component" value="Unassembled WGS sequence"/>
</dbReference>
<sequence>MTFWLALAVGVLALGLVVLGVMLKRQQAAIRALQASADSLSTAQSTQEAIASERDRIYRDLHDDIGGRLLTLAHGSSDPDTAAIARDVLQDLRAVVSRTQAAEGSLLEILAQIRDEMEQRLDTMGVALIWQQTTDIPDPDLPEADALHLYRIAREAITNGVRHAEASRIRVRVSAAADLLLIDFTDDGEGMPPDRVGSGRGTASMRQRAEELHGNIDWNPGTEGGTKVVLRVPIPPSEGGAGAGNPA</sequence>
<organism evidence="5 6">
    <name type="scientific">Abyssibacter profundi</name>
    <dbReference type="NCBI Taxonomy" id="2182787"/>
    <lineage>
        <taxon>Bacteria</taxon>
        <taxon>Pseudomonadati</taxon>
        <taxon>Pseudomonadota</taxon>
        <taxon>Gammaproteobacteria</taxon>
        <taxon>Chromatiales</taxon>
        <taxon>Oceanococcaceae</taxon>
        <taxon>Abyssibacter</taxon>
    </lineage>
</organism>
<protein>
    <submittedName>
        <fullName evidence="5">ATP-binding protein</fullName>
    </submittedName>
</protein>
<dbReference type="InterPro" id="IPR005467">
    <property type="entry name" value="His_kinase_dom"/>
</dbReference>
<evidence type="ECO:0000259" key="4">
    <source>
        <dbReference type="PROSITE" id="PS50109"/>
    </source>
</evidence>
<keyword evidence="2" id="KW-0418">Kinase</keyword>
<dbReference type="PANTHER" id="PTHR24421">
    <property type="entry name" value="NITRATE/NITRITE SENSOR PROTEIN NARX-RELATED"/>
    <property type="match status" value="1"/>
</dbReference>
<dbReference type="InterPro" id="IPR036890">
    <property type="entry name" value="HATPase_C_sf"/>
</dbReference>
<dbReference type="PROSITE" id="PS50109">
    <property type="entry name" value="HIS_KIN"/>
    <property type="match status" value="1"/>
</dbReference>
<evidence type="ECO:0000256" key="3">
    <source>
        <dbReference type="ARBA" id="ARBA00023012"/>
    </source>
</evidence>
<dbReference type="GO" id="GO:0000160">
    <property type="term" value="P:phosphorelay signal transduction system"/>
    <property type="evidence" value="ECO:0007669"/>
    <property type="project" value="UniProtKB-KW"/>
</dbReference>
<feature type="domain" description="Histidine kinase" evidence="4">
    <location>
        <begin position="56"/>
        <end position="236"/>
    </location>
</feature>
<keyword evidence="1" id="KW-0808">Transferase</keyword>
<comment type="caution">
    <text evidence="5">The sequence shown here is derived from an EMBL/GenBank/DDBJ whole genome shotgun (WGS) entry which is preliminary data.</text>
</comment>
<gene>
    <name evidence="5" type="ORF">DEH80_14960</name>
</gene>
<reference evidence="5 6" key="1">
    <citation type="submission" date="2018-05" db="EMBL/GenBank/DDBJ databases">
        <title>Abyssibacter profundi OUC007T gen. nov., sp. nov, a marine bacterium isolated from seawater of the Mariana Trench.</title>
        <authorList>
            <person name="Zhou S."/>
        </authorList>
    </citation>
    <scope>NUCLEOTIDE SEQUENCE [LARGE SCALE GENOMIC DNA]</scope>
    <source>
        <strain evidence="5 6">OUC007</strain>
    </source>
</reference>
<proteinExistence type="predicted"/>
<name>A0A383XQI8_9GAMM</name>
<accession>A0A383XQI8</accession>
<dbReference type="GO" id="GO:0016301">
    <property type="term" value="F:kinase activity"/>
    <property type="evidence" value="ECO:0007669"/>
    <property type="project" value="UniProtKB-KW"/>
</dbReference>
<keyword evidence="5" id="KW-0547">Nucleotide-binding</keyword>
<evidence type="ECO:0000256" key="1">
    <source>
        <dbReference type="ARBA" id="ARBA00022679"/>
    </source>
</evidence>
<dbReference type="AlphaFoldDB" id="A0A383XQI8"/>
<keyword evidence="5" id="KW-0067">ATP-binding</keyword>
<dbReference type="InterPro" id="IPR050482">
    <property type="entry name" value="Sensor_HK_TwoCompSys"/>
</dbReference>
<dbReference type="Pfam" id="PF02518">
    <property type="entry name" value="HATPase_c"/>
    <property type="match status" value="1"/>
</dbReference>
<dbReference type="SMART" id="SM00387">
    <property type="entry name" value="HATPase_c"/>
    <property type="match status" value="1"/>
</dbReference>
<dbReference type="EMBL" id="QEQK01000016">
    <property type="protein sequence ID" value="PWN54892.1"/>
    <property type="molecule type" value="Genomic_DNA"/>
</dbReference>
<keyword evidence="3" id="KW-0902">Two-component regulatory system</keyword>
<dbReference type="Gene3D" id="3.30.565.10">
    <property type="entry name" value="Histidine kinase-like ATPase, C-terminal domain"/>
    <property type="match status" value="1"/>
</dbReference>
<evidence type="ECO:0000313" key="5">
    <source>
        <dbReference type="EMBL" id="PWN54892.1"/>
    </source>
</evidence>